<dbReference type="Proteomes" id="UP000286260">
    <property type="component" value="Unassembled WGS sequence"/>
</dbReference>
<protein>
    <submittedName>
        <fullName evidence="1">Uncharacterized protein</fullName>
    </submittedName>
</protein>
<organism evidence="1 2">
    <name type="scientific">Parabacteroides merdae</name>
    <dbReference type="NCBI Taxonomy" id="46503"/>
    <lineage>
        <taxon>Bacteria</taxon>
        <taxon>Pseudomonadati</taxon>
        <taxon>Bacteroidota</taxon>
        <taxon>Bacteroidia</taxon>
        <taxon>Bacteroidales</taxon>
        <taxon>Tannerellaceae</taxon>
        <taxon>Parabacteroides</taxon>
    </lineage>
</organism>
<sequence length="161" mass="18739">MHSKIFQITETRVDRDNYLNEDTLEQGDGHYYDYCSEIDEEERKFHIANLIEKSLPKGMFTLVAENTIRYNGGADKWKKEFVTAIQEKAQAVTVENCMMCIGAVYQLEKFLKNPLDLGYQFYMDEYGVNGYAEQSYSFLQTVSQFEPGKLLYIGGVIDYHF</sequence>
<dbReference type="AlphaFoldDB" id="A0A414BZT9"/>
<comment type="caution">
    <text evidence="1">The sequence shown here is derived from an EMBL/GenBank/DDBJ whole genome shotgun (WGS) entry which is preliminary data.</text>
</comment>
<name>A0A414BZT9_9BACT</name>
<gene>
    <name evidence="1" type="ORF">DW828_08570</name>
</gene>
<dbReference type="EMBL" id="QSII01000009">
    <property type="protein sequence ID" value="RHC85999.1"/>
    <property type="molecule type" value="Genomic_DNA"/>
</dbReference>
<proteinExistence type="predicted"/>
<evidence type="ECO:0000313" key="1">
    <source>
        <dbReference type="EMBL" id="RHC85999.1"/>
    </source>
</evidence>
<evidence type="ECO:0000313" key="2">
    <source>
        <dbReference type="Proteomes" id="UP000286260"/>
    </source>
</evidence>
<accession>A0A414BZT9</accession>
<dbReference type="RefSeq" id="WP_122204314.1">
    <property type="nucleotide sequence ID" value="NZ_QSII01000009.1"/>
</dbReference>
<reference evidence="1 2" key="1">
    <citation type="submission" date="2018-08" db="EMBL/GenBank/DDBJ databases">
        <title>A genome reference for cultivated species of the human gut microbiota.</title>
        <authorList>
            <person name="Zou Y."/>
            <person name="Xue W."/>
            <person name="Luo G."/>
        </authorList>
    </citation>
    <scope>NUCLEOTIDE SEQUENCE [LARGE SCALE GENOMIC DNA]</scope>
    <source>
        <strain evidence="1 2">AM34-17</strain>
    </source>
</reference>